<dbReference type="Pfam" id="PF00462">
    <property type="entry name" value="Glutaredoxin"/>
    <property type="match status" value="1"/>
</dbReference>
<evidence type="ECO:0000313" key="2">
    <source>
        <dbReference type="EMBL" id="MBD7912679.1"/>
    </source>
</evidence>
<dbReference type="InterPro" id="IPR051548">
    <property type="entry name" value="Grx-like_ET"/>
</dbReference>
<dbReference type="InterPro" id="IPR036249">
    <property type="entry name" value="Thioredoxin-like_sf"/>
</dbReference>
<dbReference type="RefSeq" id="WP_143318479.1">
    <property type="nucleotide sequence ID" value="NZ_JACSRA010000027.1"/>
</dbReference>
<accession>A0ABR8PWZ2</accession>
<protein>
    <submittedName>
        <fullName evidence="2">Glutathione S-transferase N-terminal domain-containing protein</fullName>
    </submittedName>
</protein>
<proteinExistence type="predicted"/>
<sequence>MVKIYSTSWCPGCIKLKKYLNMKGVEFQEINVADKHEDREEVFKVSGQRTVPVLEFNGEVIVGFDKSRIDKIIG</sequence>
<dbReference type="PANTHER" id="PTHR34386:SF1">
    <property type="entry name" value="GLUTAREDOXIN-LIKE PROTEIN NRDH"/>
    <property type="match status" value="1"/>
</dbReference>
<name>A0ABR8PWZ2_9CLOT</name>
<dbReference type="SUPFAM" id="SSF52833">
    <property type="entry name" value="Thioredoxin-like"/>
    <property type="match status" value="1"/>
</dbReference>
<dbReference type="NCBIfam" id="TIGR02196">
    <property type="entry name" value="GlrX_YruB"/>
    <property type="match status" value="1"/>
</dbReference>
<dbReference type="InterPro" id="IPR002109">
    <property type="entry name" value="Glutaredoxin"/>
</dbReference>
<comment type="caution">
    <text evidence="2">The sequence shown here is derived from an EMBL/GenBank/DDBJ whole genome shotgun (WGS) entry which is preliminary data.</text>
</comment>
<evidence type="ECO:0000259" key="1">
    <source>
        <dbReference type="Pfam" id="PF00462"/>
    </source>
</evidence>
<keyword evidence="3" id="KW-1185">Reference proteome</keyword>
<dbReference type="PROSITE" id="PS51354">
    <property type="entry name" value="GLUTAREDOXIN_2"/>
    <property type="match status" value="1"/>
</dbReference>
<dbReference type="Gene3D" id="3.40.30.10">
    <property type="entry name" value="Glutaredoxin"/>
    <property type="match status" value="1"/>
</dbReference>
<organism evidence="2 3">
    <name type="scientific">Clostridium cibarium</name>
    <dbReference type="NCBI Taxonomy" id="2762247"/>
    <lineage>
        <taxon>Bacteria</taxon>
        <taxon>Bacillati</taxon>
        <taxon>Bacillota</taxon>
        <taxon>Clostridia</taxon>
        <taxon>Eubacteriales</taxon>
        <taxon>Clostridiaceae</taxon>
        <taxon>Clostridium</taxon>
    </lineage>
</organism>
<dbReference type="Proteomes" id="UP000627781">
    <property type="component" value="Unassembled WGS sequence"/>
</dbReference>
<evidence type="ECO:0000313" key="3">
    <source>
        <dbReference type="Proteomes" id="UP000627781"/>
    </source>
</evidence>
<dbReference type="PANTHER" id="PTHR34386">
    <property type="entry name" value="GLUTAREDOXIN"/>
    <property type="match status" value="1"/>
</dbReference>
<feature type="domain" description="Glutaredoxin" evidence="1">
    <location>
        <begin position="2"/>
        <end position="61"/>
    </location>
</feature>
<dbReference type="CDD" id="cd02976">
    <property type="entry name" value="NrdH"/>
    <property type="match status" value="1"/>
</dbReference>
<dbReference type="InterPro" id="IPR011911">
    <property type="entry name" value="GlrX_YruB"/>
</dbReference>
<reference evidence="2 3" key="1">
    <citation type="submission" date="2020-08" db="EMBL/GenBank/DDBJ databases">
        <title>A Genomic Blueprint of the Chicken Gut Microbiome.</title>
        <authorList>
            <person name="Gilroy R."/>
            <person name="Ravi A."/>
            <person name="Getino M."/>
            <person name="Pursley I."/>
            <person name="Horton D.L."/>
            <person name="Alikhan N.-F."/>
            <person name="Baker D."/>
            <person name="Gharbi K."/>
            <person name="Hall N."/>
            <person name="Watson M."/>
            <person name="Adriaenssens E.M."/>
            <person name="Foster-Nyarko E."/>
            <person name="Jarju S."/>
            <person name="Secka A."/>
            <person name="Antonio M."/>
            <person name="Oren A."/>
            <person name="Chaudhuri R."/>
            <person name="La Ragione R.M."/>
            <person name="Hildebrand F."/>
            <person name="Pallen M.J."/>
        </authorList>
    </citation>
    <scope>NUCLEOTIDE SEQUENCE [LARGE SCALE GENOMIC DNA]</scope>
    <source>
        <strain evidence="2 3">Sa3CVN1</strain>
    </source>
</reference>
<dbReference type="EMBL" id="JACSRA010000027">
    <property type="protein sequence ID" value="MBD7912679.1"/>
    <property type="molecule type" value="Genomic_DNA"/>
</dbReference>
<gene>
    <name evidence="2" type="ORF">H9661_15110</name>
</gene>